<keyword evidence="4 7" id="KW-0949">S-adenosyl-L-methionine</keyword>
<name>A0ABR3GK33_9PEZI</name>
<evidence type="ECO:0000256" key="4">
    <source>
        <dbReference type="ARBA" id="ARBA00022691"/>
    </source>
</evidence>
<accession>A0ABR3GK33</accession>
<organism evidence="9 10">
    <name type="scientific">Discina gigas</name>
    <dbReference type="NCBI Taxonomy" id="1032678"/>
    <lineage>
        <taxon>Eukaryota</taxon>
        <taxon>Fungi</taxon>
        <taxon>Dikarya</taxon>
        <taxon>Ascomycota</taxon>
        <taxon>Pezizomycotina</taxon>
        <taxon>Pezizomycetes</taxon>
        <taxon>Pezizales</taxon>
        <taxon>Discinaceae</taxon>
        <taxon>Discina</taxon>
    </lineage>
</organism>
<evidence type="ECO:0000313" key="10">
    <source>
        <dbReference type="Proteomes" id="UP001447188"/>
    </source>
</evidence>
<feature type="region of interest" description="Disordered" evidence="8">
    <location>
        <begin position="594"/>
        <end position="618"/>
    </location>
</feature>
<comment type="subcellular location">
    <subcellularLocation>
        <location evidence="1">Mitochondrion</location>
    </subcellularLocation>
</comment>
<evidence type="ECO:0000256" key="3">
    <source>
        <dbReference type="ARBA" id="ARBA00022679"/>
    </source>
</evidence>
<dbReference type="Gene3D" id="1.10.8.100">
    <property type="entry name" value="Ribosomal RNA adenine dimethylase-like, domain 2"/>
    <property type="match status" value="1"/>
</dbReference>
<evidence type="ECO:0000256" key="7">
    <source>
        <dbReference type="RuleBase" id="RU362106"/>
    </source>
</evidence>
<dbReference type="SUPFAM" id="SSF53335">
    <property type="entry name" value="S-adenosyl-L-methionine-dependent methyltransferases"/>
    <property type="match status" value="1"/>
</dbReference>
<proteinExistence type="inferred from homology"/>
<evidence type="ECO:0000256" key="1">
    <source>
        <dbReference type="ARBA" id="ARBA00004173"/>
    </source>
</evidence>
<comment type="function">
    <text evidence="6">Mitochondrial transcription factor that confers selective promoter recognition on the core subunit of the yeast mitochondrial RNA polymerase. Interacts with DNA in a non-specific manner.</text>
</comment>
<dbReference type="InterPro" id="IPR023165">
    <property type="entry name" value="rRNA_Ade_diMease-like_C"/>
</dbReference>
<evidence type="ECO:0000256" key="5">
    <source>
        <dbReference type="ARBA" id="ARBA00022884"/>
    </source>
</evidence>
<dbReference type="EC" id="2.1.1.-" evidence="7"/>
<comment type="similarity">
    <text evidence="7">Belongs to the class I-like SAM-binding methyltransferase superfamily. rRNA adenine N(6)-methyltransferase family.</text>
</comment>
<dbReference type="InterPro" id="IPR001737">
    <property type="entry name" value="KsgA/Erm"/>
</dbReference>
<dbReference type="PANTHER" id="PTHR11727:SF17">
    <property type="entry name" value="DIMETHYLADENOSINE TRANSFERASE 1, MITOCHONDRIAL"/>
    <property type="match status" value="1"/>
</dbReference>
<keyword evidence="10" id="KW-1185">Reference proteome</keyword>
<sequence>MSRVAAINAIKKAHIKRLTSLFPVSRHRPGNIINPELCEKALDRLDLSSYNKNPIIVDMNPGVSVWSAALNKRLNPRSHILLEPEVKYGPIMKQFTASHPGSHWLPLDGYDWNIYSELFPSDTSQPVDHDLPRLNPIYVPPEEGMNTNIIFTANLSMAGVEGERLLAQFLTCCALGQWVQKFGRVRFLVWVQDAVRDRYLPRGIGGRNRAAVMAETVADIQEVVSATVLRTGKGHPRSFKVDAEGKLVVHVPQRFRREKITIASRKPRVNRGPKTVAELEAMFSEIQGSRPSKKGRGKKKTGFETRHTKLHSLDLERIRRRLLHVVENPADLEVADLFDKLVESDIHITERTNEFLEAITKYLEDPETEQRWLTEMKNPPWWYRRNKKRLVELAGQLARGPNRTSLSQTRHINMIDIETTRQIEALEELEESTDPETLLLRQQKFEEFQEHWAKPSDMALAKHGLEDEELIFQKGMLMWERRKFDPVGTEDSDFHPPQPLALLDFSPIVLGEFFRPEDQNIRGTNWEVYLWILRSLFMLRARSLASALMSMTPGGEHLLQMVDQSAAIDGKMRVRTLEVGQLVELTKAWRKSPLQSGGEHLEHMPPARARGTKAVEGE</sequence>
<keyword evidence="5" id="KW-0694">RNA-binding</keyword>
<evidence type="ECO:0000256" key="6">
    <source>
        <dbReference type="ARBA" id="ARBA00024915"/>
    </source>
</evidence>
<protein>
    <recommendedName>
        <fullName evidence="7">rRNA adenine N(6)-methyltransferase</fullName>
        <ecNumber evidence="7">2.1.1.-</ecNumber>
    </recommendedName>
</protein>
<dbReference type="PANTHER" id="PTHR11727">
    <property type="entry name" value="DIMETHYLADENOSINE TRANSFERASE"/>
    <property type="match status" value="1"/>
</dbReference>
<evidence type="ECO:0000256" key="2">
    <source>
        <dbReference type="ARBA" id="ARBA00022603"/>
    </source>
</evidence>
<dbReference type="Proteomes" id="UP001447188">
    <property type="component" value="Unassembled WGS sequence"/>
</dbReference>
<comment type="caution">
    <text evidence="9">The sequence shown here is derived from an EMBL/GenBank/DDBJ whole genome shotgun (WGS) entry which is preliminary data.</text>
</comment>
<keyword evidence="7" id="KW-0698">rRNA processing</keyword>
<evidence type="ECO:0000256" key="8">
    <source>
        <dbReference type="SAM" id="MobiDB-lite"/>
    </source>
</evidence>
<dbReference type="EMBL" id="JBBBZM010000053">
    <property type="protein sequence ID" value="KAL0636291.1"/>
    <property type="molecule type" value="Genomic_DNA"/>
</dbReference>
<reference evidence="9 10" key="1">
    <citation type="submission" date="2024-02" db="EMBL/GenBank/DDBJ databases">
        <title>Discinaceae phylogenomics.</title>
        <authorList>
            <person name="Dirks A.C."/>
            <person name="James T.Y."/>
        </authorList>
    </citation>
    <scope>NUCLEOTIDE SEQUENCE [LARGE SCALE GENOMIC DNA]</scope>
    <source>
        <strain evidence="9 10">ACD0624</strain>
    </source>
</reference>
<evidence type="ECO:0000313" key="9">
    <source>
        <dbReference type="EMBL" id="KAL0636291.1"/>
    </source>
</evidence>
<dbReference type="Pfam" id="PF00398">
    <property type="entry name" value="RrnaAD"/>
    <property type="match status" value="1"/>
</dbReference>
<keyword evidence="2 7" id="KW-0489">Methyltransferase</keyword>
<gene>
    <name evidence="9" type="primary">MTF1</name>
    <name evidence="9" type="ORF">Q9L58_004748</name>
</gene>
<keyword evidence="3 7" id="KW-0808">Transferase</keyword>
<dbReference type="Gene3D" id="3.40.50.150">
    <property type="entry name" value="Vaccinia Virus protein VP39"/>
    <property type="match status" value="1"/>
</dbReference>
<dbReference type="InterPro" id="IPR029063">
    <property type="entry name" value="SAM-dependent_MTases_sf"/>
</dbReference>